<evidence type="ECO:0000313" key="2">
    <source>
        <dbReference type="Proteomes" id="UP000007258"/>
    </source>
</evidence>
<feature type="non-terminal residue" evidence="1">
    <location>
        <position position="1"/>
    </location>
</feature>
<proteinExistence type="predicted"/>
<dbReference type="GeneID" id="12983638"/>
<dbReference type="AlphaFoldDB" id="E9AIT9"/>
<dbReference type="KEGG" id="lbz:LBRM_30_1491"/>
<evidence type="ECO:0000313" key="1">
    <source>
        <dbReference type="EMBL" id="CBZ14774.1"/>
    </source>
</evidence>
<dbReference type="EMBL" id="FR799005">
    <property type="protein sequence ID" value="CBZ14774.1"/>
    <property type="molecule type" value="Genomic_DNA"/>
</dbReference>
<organism evidence="1 2">
    <name type="scientific">Leishmania braziliensis</name>
    <dbReference type="NCBI Taxonomy" id="5660"/>
    <lineage>
        <taxon>Eukaryota</taxon>
        <taxon>Discoba</taxon>
        <taxon>Euglenozoa</taxon>
        <taxon>Kinetoplastea</taxon>
        <taxon>Metakinetoplastina</taxon>
        <taxon>Trypanosomatida</taxon>
        <taxon>Trypanosomatidae</taxon>
        <taxon>Leishmaniinae</taxon>
        <taxon>Leishmania</taxon>
        <taxon>Leishmania braziliensis species complex</taxon>
    </lineage>
</organism>
<dbReference type="InParanoid" id="E9AIT9"/>
<reference evidence="1 2" key="2">
    <citation type="journal article" date="2011" name="Genome Res.">
        <title>Chromosome and gene copy number variation allow major structural change between species and strains of Leishmania.</title>
        <authorList>
            <person name="Rogers M.B."/>
            <person name="Hilley J.D."/>
            <person name="Dickens N.J."/>
            <person name="Wilkes J."/>
            <person name="Bates P.A."/>
            <person name="Depledge D.P."/>
            <person name="Harris D."/>
            <person name="Her Y."/>
            <person name="Herzyk P."/>
            <person name="Imamura H."/>
            <person name="Otto T.D."/>
            <person name="Sanders M."/>
            <person name="Seeger K."/>
            <person name="Dujardin J.C."/>
            <person name="Berriman M."/>
            <person name="Smith D.F."/>
            <person name="Hertz-Fowler C."/>
            <person name="Mottram J.C."/>
        </authorList>
    </citation>
    <scope>NUCLEOTIDE SEQUENCE [LARGE SCALE GENOMIC DNA]</scope>
    <source>
        <strain evidence="1 2">MHOM/BR/75/M2904</strain>
    </source>
</reference>
<reference evidence="1 2" key="1">
    <citation type="journal article" date="2007" name="Nat. Genet.">
        <title>Comparative genomic analysis of three Leishmania species that cause diverse human disease.</title>
        <authorList>
            <person name="Peacock C.S."/>
            <person name="Seeger K."/>
            <person name="Harris D."/>
            <person name="Murphy L."/>
            <person name="Ruiz J.C."/>
            <person name="Quail M.A."/>
            <person name="Peters N."/>
            <person name="Adlem E."/>
            <person name="Tivey A."/>
            <person name="Aslett M."/>
            <person name="Kerhornou A."/>
            <person name="Ivens A."/>
            <person name="Fraser A."/>
            <person name="Rajandream M.A."/>
            <person name="Carver T."/>
            <person name="Norbertczak H."/>
            <person name="Chillingworth T."/>
            <person name="Hance Z."/>
            <person name="Jagels K."/>
            <person name="Moule S."/>
            <person name="Ormond D."/>
            <person name="Rutter S."/>
            <person name="Squares R."/>
            <person name="Whitehead S."/>
            <person name="Rabbinowitsch E."/>
            <person name="Arrowsmith C."/>
            <person name="White B."/>
            <person name="Thurston S."/>
            <person name="Bringaud F."/>
            <person name="Baldauf S.L."/>
            <person name="Faulconbridge A."/>
            <person name="Jeffares D."/>
            <person name="Depledge D.P."/>
            <person name="Oyola S.O."/>
            <person name="Hilley J.D."/>
            <person name="Brito L.O."/>
            <person name="Tosi L.R."/>
            <person name="Barrell B."/>
            <person name="Cruz A.K."/>
            <person name="Mottram J.C."/>
            <person name="Smith D.F."/>
            <person name="Berriman M."/>
        </authorList>
    </citation>
    <scope>NUCLEOTIDE SEQUENCE [LARGE SCALE GENOMIC DNA]</scope>
    <source>
        <strain evidence="1 2">MHOM/BR/75/M2904</strain>
    </source>
</reference>
<name>E9AIT9_LEIBR</name>
<keyword evidence="2" id="KW-1185">Reference proteome</keyword>
<accession>E9AIT9</accession>
<dbReference type="RefSeq" id="XP_003723205.1">
    <property type="nucleotide sequence ID" value="XM_003723157.1"/>
</dbReference>
<gene>
    <name evidence="1" type="ORF">LBRM_30_1491</name>
</gene>
<sequence length="42" mass="4684">GTGNKLQGICETFHSAKFRVDETAIPIGLSFHVGYVYDNLRE</sequence>
<dbReference type="Proteomes" id="UP000007258">
    <property type="component" value="Chromosome 30"/>
</dbReference>
<dbReference type="VEuPathDB" id="TriTrypDB:LbrM.30.1491"/>
<protein>
    <submittedName>
        <fullName evidence="1">N-acyl-L-amino acid amidohydrolase</fullName>
    </submittedName>
</protein>